<dbReference type="SUPFAM" id="SSF57184">
    <property type="entry name" value="Growth factor receptor domain"/>
    <property type="match status" value="1"/>
</dbReference>
<comment type="caution">
    <text evidence="1">The sequence shown here is derived from an EMBL/GenBank/DDBJ whole genome shotgun (WGS) entry which is preliminary data.</text>
</comment>
<organism evidence="1 2">
    <name type="scientific">Hexamita inflata</name>
    <dbReference type="NCBI Taxonomy" id="28002"/>
    <lineage>
        <taxon>Eukaryota</taxon>
        <taxon>Metamonada</taxon>
        <taxon>Diplomonadida</taxon>
        <taxon>Hexamitidae</taxon>
        <taxon>Hexamitinae</taxon>
        <taxon>Hexamita</taxon>
    </lineage>
</organism>
<gene>
    <name evidence="1" type="ORF">HINF_LOCUS41021</name>
</gene>
<reference evidence="1 2" key="1">
    <citation type="submission" date="2024-07" db="EMBL/GenBank/DDBJ databases">
        <authorList>
            <person name="Akdeniz Z."/>
        </authorList>
    </citation>
    <scope>NUCLEOTIDE SEQUENCE [LARGE SCALE GENOMIC DNA]</scope>
</reference>
<keyword evidence="2" id="KW-1185">Reference proteome</keyword>
<dbReference type="EMBL" id="CAXDID020000163">
    <property type="protein sequence ID" value="CAL6045401.1"/>
    <property type="molecule type" value="Genomic_DNA"/>
</dbReference>
<dbReference type="InterPro" id="IPR009030">
    <property type="entry name" value="Growth_fac_rcpt_cys_sf"/>
</dbReference>
<evidence type="ECO:0000313" key="2">
    <source>
        <dbReference type="Proteomes" id="UP001642409"/>
    </source>
</evidence>
<name>A0ABP1JSR9_9EUKA</name>
<accession>A0ABP1JSR9</accession>
<dbReference type="Proteomes" id="UP001642409">
    <property type="component" value="Unassembled WGS sequence"/>
</dbReference>
<protein>
    <submittedName>
        <fullName evidence="1">Extracellular_matrix protein</fullName>
    </submittedName>
</protein>
<evidence type="ECO:0000313" key="1">
    <source>
        <dbReference type="EMBL" id="CAL6045401.1"/>
    </source>
</evidence>
<sequence>MSLLISYAFQNMLYCDWMLKSRLWSPSFPCELNSTLNLHLWQNPAQNISSDSSTLDARIITALSFFKTPSLSSRIYNILDMSPYSALMNAHVFVNASVIIDSFSNQTVFVSPFGSIQGSFDNVTVSGSVNLTVKDFAGLQSVQLSKMFGNIRYGMDRVNYPAEYTEEFNFRNASSSLKYFVNGAEIRDNQTINGVQFNISNGFDDVTVNVSNSDYQIQNDPNMHHFTYELTDSVTEKTSEITAWFAFPLNQGANNNANALDDLYPLSFQMSLEKFYETKGMMIRRFGSSGIELDFPYQNVDFVVYQENTKAVAINKQGQLTVCNGNQVYDLKTRQCITREACFSAVGQFLFQSTCVIQCPSNFVVFNKTCWTHCPKWLGAYLSNDQCLQAPSNQYSTESGYVQNCQFFTFKQGCYQNCPIGTIKQGQTCLEPTQISQCASNEYLLLTGQIDHRYYSICSPDAPSWMYRIIDQNKKELNIFKAICSGLILINNDCQESYSPDQIKADGLCQEDCGPAEYPQIDLLSCHECLSNIYDGGLFFERNGYKCVSSCSKWSLSGTKKICEDKFPNNCPVWQVISAGQFQCQTSCSSSQFQDGQVCSSCDPALNKQVDKDNGGCLCKSGYFTLNMPDGSFTCTECDTTLNFKPYKEGSSCVCIDKYIVVDNKCISKCSSTQVILPGATSCSTCPQNTIPNVAQDGCVEKTGCAPGFLNVAGTFCVSSCASDSSIDGPSNQCVSCASKDPLTQFSSGQCVCVPGASKATSSASCACNQNFSPASGACSCSKKLSSDGQTCSDKCPAAEVSISGNAQCSTCGSKVSNVDQTACVDKTACSPGYLNQAQTHCVSDCAQDKAAAGSNNQCVSCSSINALSVFGSSSCVCAPNAVGSMPSCTCNTANGFSGAGCSCSKKLSVDGSVCKDSCPSTEVSISGASQCSTCPQNTIPNVAQDGCVEKTGCAPGFLNVAGTFCVSSRERLFDRRPLQPVRLLRLERPAHPVLVRPVRLRSGRFQGHFVRVLRLQPKLLSRVRRVLLFQETFFGRPDLFGQVPGRGGLHQRKCPVLYLRLQGLQRGPNRLRRQNRVFSWLFEPGPNPLCFRLRPGQGRCRLQQPVRLVFFDQRPLRLRLLFLRVCSERGRLDALVHLQHGQRILRRRLFLLQEALRRRLCLQRLVSVH</sequence>
<proteinExistence type="predicted"/>